<keyword evidence="1" id="KW-0472">Membrane</keyword>
<organism evidence="2 3">
    <name type="scientific">Lepidopterella palustris CBS 459.81</name>
    <dbReference type="NCBI Taxonomy" id="1314670"/>
    <lineage>
        <taxon>Eukaryota</taxon>
        <taxon>Fungi</taxon>
        <taxon>Dikarya</taxon>
        <taxon>Ascomycota</taxon>
        <taxon>Pezizomycotina</taxon>
        <taxon>Dothideomycetes</taxon>
        <taxon>Pleosporomycetidae</taxon>
        <taxon>Mytilinidiales</taxon>
        <taxon>Argynnaceae</taxon>
        <taxon>Lepidopterella</taxon>
    </lineage>
</organism>
<gene>
    <name evidence="2" type="ORF">K432DRAFT_97674</name>
</gene>
<name>A0A8E2JD48_9PEZI</name>
<dbReference type="EMBL" id="KV745073">
    <property type="protein sequence ID" value="OCK78215.1"/>
    <property type="molecule type" value="Genomic_DNA"/>
</dbReference>
<dbReference type="AlphaFoldDB" id="A0A8E2JD48"/>
<reference evidence="2 3" key="1">
    <citation type="journal article" date="2016" name="Nat. Commun.">
        <title>Ectomycorrhizal ecology is imprinted in the genome of the dominant symbiotic fungus Cenococcum geophilum.</title>
        <authorList>
            <consortium name="DOE Joint Genome Institute"/>
            <person name="Peter M."/>
            <person name="Kohler A."/>
            <person name="Ohm R.A."/>
            <person name="Kuo A."/>
            <person name="Krutzmann J."/>
            <person name="Morin E."/>
            <person name="Arend M."/>
            <person name="Barry K.W."/>
            <person name="Binder M."/>
            <person name="Choi C."/>
            <person name="Clum A."/>
            <person name="Copeland A."/>
            <person name="Grisel N."/>
            <person name="Haridas S."/>
            <person name="Kipfer T."/>
            <person name="LaButti K."/>
            <person name="Lindquist E."/>
            <person name="Lipzen A."/>
            <person name="Maire R."/>
            <person name="Meier B."/>
            <person name="Mihaltcheva S."/>
            <person name="Molinier V."/>
            <person name="Murat C."/>
            <person name="Poggeler S."/>
            <person name="Quandt C.A."/>
            <person name="Sperisen C."/>
            <person name="Tritt A."/>
            <person name="Tisserant E."/>
            <person name="Crous P.W."/>
            <person name="Henrissat B."/>
            <person name="Nehls U."/>
            <person name="Egli S."/>
            <person name="Spatafora J.W."/>
            <person name="Grigoriev I.V."/>
            <person name="Martin F.M."/>
        </authorList>
    </citation>
    <scope>NUCLEOTIDE SEQUENCE [LARGE SCALE GENOMIC DNA]</scope>
    <source>
        <strain evidence="2 3">CBS 459.81</strain>
    </source>
</reference>
<evidence type="ECO:0000313" key="2">
    <source>
        <dbReference type="EMBL" id="OCK78215.1"/>
    </source>
</evidence>
<evidence type="ECO:0000256" key="1">
    <source>
        <dbReference type="SAM" id="Phobius"/>
    </source>
</evidence>
<feature type="transmembrane region" description="Helical" evidence="1">
    <location>
        <begin position="32"/>
        <end position="51"/>
    </location>
</feature>
<protein>
    <submittedName>
        <fullName evidence="2">Uncharacterized protein</fullName>
    </submittedName>
</protein>
<proteinExistence type="predicted"/>
<dbReference type="Proteomes" id="UP000250266">
    <property type="component" value="Unassembled WGS sequence"/>
</dbReference>
<keyword evidence="3" id="KW-1185">Reference proteome</keyword>
<evidence type="ECO:0000313" key="3">
    <source>
        <dbReference type="Proteomes" id="UP000250266"/>
    </source>
</evidence>
<sequence>MLFTQHLESLHVFIADSCRVYLNPFTHDSMSIFNSFASILLYSLPFFKLLWISIKQLASSICEVETSEFPREKLVPVTQSSVVPFVCPIILPKLECLRFWRKSFSQSLYSTPCFSNVIRTSWSP</sequence>
<keyword evidence="1" id="KW-1133">Transmembrane helix</keyword>
<keyword evidence="1" id="KW-0812">Transmembrane</keyword>
<accession>A0A8E2JD48</accession>